<dbReference type="AlphaFoldDB" id="A0A8H3E130"/>
<evidence type="ECO:0000256" key="3">
    <source>
        <dbReference type="SAM" id="MobiDB-lite"/>
    </source>
</evidence>
<gene>
    <name evidence="4" type="ORF">RDB_LOCUS70572</name>
</gene>
<dbReference type="Gene3D" id="3.40.50.720">
    <property type="entry name" value="NAD(P)-binding Rossmann-like Domain"/>
    <property type="match status" value="1"/>
</dbReference>
<sequence length="438" mass="47842">MEPSQWTKTISVNLFGTFLVTRQFLRNLRDPRKGYEPDLSKVAMVVMGSTCAEFGEQGHIDYACGSSGLQFGLVRTLKHEIVKIAPAGRVNAVCPGWVNTPMAGLFMEDPDVVNKIINDTPLKRIAQPIDVANQVLGGFLIKEPPDWPPVGKEAISMALGRPVQESPHVPTFAPNTEPVPVIPSKRRLRTGATRATRPIKRRRLVSPEDQDVPQSDQVGTEVLTVADISPNYSHPKLANSAPSPSPTPPPVSPSLTASATSTSGFFIAPTEPDLWQEKNQFEVDYNDVPGEEPRDVTVSCQSISGDIHPKSDLHITQESHFFAAAIPTLNTVPVEPTALSPPKCLVPAKRCAPDKFQPNLFQTKRRRITPTEIREFHTPLPTSVVADLPPLSLSRNEPKTTQSFTIPTSNDPSPPSEPSFRPSTNQNPPIQPPSTEDP</sequence>
<evidence type="ECO:0000313" key="4">
    <source>
        <dbReference type="EMBL" id="CAE7137983.1"/>
    </source>
</evidence>
<evidence type="ECO:0000256" key="2">
    <source>
        <dbReference type="ARBA" id="ARBA00023002"/>
    </source>
</evidence>
<dbReference type="CDD" id="cd05233">
    <property type="entry name" value="SDR_c"/>
    <property type="match status" value="1"/>
</dbReference>
<feature type="compositionally biased region" description="Pro residues" evidence="3">
    <location>
        <begin position="243"/>
        <end position="252"/>
    </location>
</feature>
<dbReference type="PANTHER" id="PTHR24321">
    <property type="entry name" value="DEHYDROGENASES, SHORT CHAIN"/>
    <property type="match status" value="1"/>
</dbReference>
<dbReference type="InterPro" id="IPR036291">
    <property type="entry name" value="NAD(P)-bd_dom_sf"/>
</dbReference>
<protein>
    <submittedName>
        <fullName evidence="4">Uncharacterized protein</fullName>
    </submittedName>
</protein>
<dbReference type="Pfam" id="PF13561">
    <property type="entry name" value="adh_short_C2"/>
    <property type="match status" value="1"/>
</dbReference>
<dbReference type="PANTHER" id="PTHR24321:SF8">
    <property type="entry name" value="ESTRADIOL 17-BETA-DEHYDROGENASE 8-RELATED"/>
    <property type="match status" value="1"/>
</dbReference>
<feature type="region of interest" description="Disordered" evidence="3">
    <location>
        <begin position="231"/>
        <end position="258"/>
    </location>
</feature>
<proteinExistence type="inferred from homology"/>
<feature type="region of interest" description="Disordered" evidence="3">
    <location>
        <begin position="186"/>
        <end position="219"/>
    </location>
</feature>
<name>A0A8H3E130_9AGAM</name>
<dbReference type="Proteomes" id="UP000663827">
    <property type="component" value="Unassembled WGS sequence"/>
</dbReference>
<evidence type="ECO:0000313" key="5">
    <source>
        <dbReference type="Proteomes" id="UP000663827"/>
    </source>
</evidence>
<dbReference type="GO" id="GO:0016491">
    <property type="term" value="F:oxidoreductase activity"/>
    <property type="evidence" value="ECO:0007669"/>
    <property type="project" value="UniProtKB-KW"/>
</dbReference>
<comment type="similarity">
    <text evidence="1">Belongs to the short-chain dehydrogenases/reductases (SDR) family.</text>
</comment>
<dbReference type="InterPro" id="IPR002347">
    <property type="entry name" value="SDR_fam"/>
</dbReference>
<feature type="region of interest" description="Disordered" evidence="3">
    <location>
        <begin position="383"/>
        <end position="438"/>
    </location>
</feature>
<organism evidence="4 5">
    <name type="scientific">Rhizoctonia solani</name>
    <dbReference type="NCBI Taxonomy" id="456999"/>
    <lineage>
        <taxon>Eukaryota</taxon>
        <taxon>Fungi</taxon>
        <taxon>Dikarya</taxon>
        <taxon>Basidiomycota</taxon>
        <taxon>Agaricomycotina</taxon>
        <taxon>Agaricomycetes</taxon>
        <taxon>Cantharellales</taxon>
        <taxon>Ceratobasidiaceae</taxon>
        <taxon>Rhizoctonia</taxon>
    </lineage>
</organism>
<feature type="compositionally biased region" description="Polar residues" evidence="3">
    <location>
        <begin position="393"/>
        <end position="411"/>
    </location>
</feature>
<dbReference type="EMBL" id="CAJNJQ010001417">
    <property type="protein sequence ID" value="CAE7137983.1"/>
    <property type="molecule type" value="Genomic_DNA"/>
</dbReference>
<accession>A0A8H3E130</accession>
<dbReference type="SUPFAM" id="SSF51735">
    <property type="entry name" value="NAD(P)-binding Rossmann-fold domains"/>
    <property type="match status" value="1"/>
</dbReference>
<reference evidence="4" key="1">
    <citation type="submission" date="2021-01" db="EMBL/GenBank/DDBJ databases">
        <authorList>
            <person name="Kaushik A."/>
        </authorList>
    </citation>
    <scope>NUCLEOTIDE SEQUENCE</scope>
    <source>
        <strain evidence="4">AG5</strain>
    </source>
</reference>
<comment type="caution">
    <text evidence="4">The sequence shown here is derived from an EMBL/GenBank/DDBJ whole genome shotgun (WGS) entry which is preliminary data.</text>
</comment>
<keyword evidence="2" id="KW-0560">Oxidoreductase</keyword>
<evidence type="ECO:0000256" key="1">
    <source>
        <dbReference type="ARBA" id="ARBA00006484"/>
    </source>
</evidence>